<feature type="compositionally biased region" description="Polar residues" evidence="1">
    <location>
        <begin position="305"/>
        <end position="316"/>
    </location>
</feature>
<feature type="region of interest" description="Disordered" evidence="1">
    <location>
        <begin position="1058"/>
        <end position="1106"/>
    </location>
</feature>
<dbReference type="Proteomes" id="UP001164746">
    <property type="component" value="Chromosome 5"/>
</dbReference>
<feature type="compositionally biased region" description="Polar residues" evidence="1">
    <location>
        <begin position="338"/>
        <end position="371"/>
    </location>
</feature>
<dbReference type="EMBL" id="CP111016">
    <property type="protein sequence ID" value="WAR04234.1"/>
    <property type="molecule type" value="Genomic_DNA"/>
</dbReference>
<feature type="region of interest" description="Disordered" evidence="1">
    <location>
        <begin position="1141"/>
        <end position="1175"/>
    </location>
</feature>
<evidence type="ECO:0000256" key="1">
    <source>
        <dbReference type="SAM" id="MobiDB-lite"/>
    </source>
</evidence>
<feature type="compositionally biased region" description="Polar residues" evidence="1">
    <location>
        <begin position="1000"/>
        <end position="1019"/>
    </location>
</feature>
<evidence type="ECO:0000313" key="3">
    <source>
        <dbReference type="Proteomes" id="UP001164746"/>
    </source>
</evidence>
<gene>
    <name evidence="2" type="ORF">MAR_019603</name>
</gene>
<keyword evidence="3" id="KW-1185">Reference proteome</keyword>
<feature type="region of interest" description="Disordered" evidence="1">
    <location>
        <begin position="463"/>
        <end position="497"/>
    </location>
</feature>
<feature type="region of interest" description="Disordered" evidence="1">
    <location>
        <begin position="305"/>
        <end position="371"/>
    </location>
</feature>
<feature type="region of interest" description="Disordered" evidence="1">
    <location>
        <begin position="263"/>
        <end position="287"/>
    </location>
</feature>
<organism evidence="2 3">
    <name type="scientific">Mya arenaria</name>
    <name type="common">Soft-shell clam</name>
    <dbReference type="NCBI Taxonomy" id="6604"/>
    <lineage>
        <taxon>Eukaryota</taxon>
        <taxon>Metazoa</taxon>
        <taxon>Spiralia</taxon>
        <taxon>Lophotrochozoa</taxon>
        <taxon>Mollusca</taxon>
        <taxon>Bivalvia</taxon>
        <taxon>Autobranchia</taxon>
        <taxon>Heteroconchia</taxon>
        <taxon>Euheterodonta</taxon>
        <taxon>Imparidentia</taxon>
        <taxon>Neoheterodontei</taxon>
        <taxon>Myida</taxon>
        <taxon>Myoidea</taxon>
        <taxon>Myidae</taxon>
        <taxon>Mya</taxon>
    </lineage>
</organism>
<feature type="compositionally biased region" description="Basic and acidic residues" evidence="1">
    <location>
        <begin position="267"/>
        <end position="287"/>
    </location>
</feature>
<feature type="compositionally biased region" description="Polar residues" evidence="1">
    <location>
        <begin position="1064"/>
        <end position="1076"/>
    </location>
</feature>
<feature type="region of interest" description="Disordered" evidence="1">
    <location>
        <begin position="1000"/>
        <end position="1026"/>
    </location>
</feature>
<reference evidence="2" key="1">
    <citation type="submission" date="2022-11" db="EMBL/GenBank/DDBJ databases">
        <title>Centuries of genome instability and evolution in soft-shell clam transmissible cancer (bioRxiv).</title>
        <authorList>
            <person name="Hart S.F.M."/>
            <person name="Yonemitsu M.A."/>
            <person name="Giersch R.M."/>
            <person name="Beal B.F."/>
            <person name="Arriagada G."/>
            <person name="Davis B.W."/>
            <person name="Ostrander E.A."/>
            <person name="Goff S.P."/>
            <person name="Metzger M.J."/>
        </authorList>
    </citation>
    <scope>NUCLEOTIDE SEQUENCE</scope>
    <source>
        <strain evidence="2">MELC-2E11</strain>
        <tissue evidence="2">Siphon/mantle</tissue>
    </source>
</reference>
<evidence type="ECO:0000313" key="2">
    <source>
        <dbReference type="EMBL" id="WAR04234.1"/>
    </source>
</evidence>
<sequence length="1205" mass="133639">MVDPDVQPPQVKKRRCSKIDPCYIVLSNVGKIVANDRSISLRTFKRVHTECSNMCKKTHFKRRLSAGEDVFNVKTPSKQKDYQRYLEEFEDTQRATKRGLPYTLLTDLLKKHDQKVKKRIGSPDKRYPNRVRRTFARLPHDFKEVDTQSEKGTPEPQEKLLPNVAKPKDTVLKERALWNEKRENDRLRALATLSKLVMIKRKSGLEKKKIKMSRAEAKKFIQLDGTKSKHGRIRKSNSRYNTGYALDTLDILEYEADMKMKHQLKQSKQETDKQFRKGEEKHQKKSEKILQHTIVIENWGNESSAESLTDNINNSHKPVKFHDCSGDYVKSKRKIPSKKSQGTKSKRTSNGNGTSKNAYHRMPNTQTTISDPYSLRIEIEDEIRRTRERMAASEIKTKRTDVLIQNTQSVNDFIETVVWNVPEGVKIKSEPVEFPDEREEHLSEVIKGDASKSLSENPGVTIKTEPIETDDTSGTQEHHVDKHKNSKTTEAFGTTHDSKKLQADLEEKYKMFKIPENVQKLFINGPQKESISKESLHNENTNLYKAPEGGHGIHDMQKKMLMIDRPQVKHVQVVQTTPKQANQYLHFYTDKVVVKVPPDQKLQPGTVSLLSQAGQHLQKLDKNNIILSLPPSSTSKAASDSSQSQMISQFRSIPNLPSHIGLKSIVPSQNIVKSTSTLNLLHKNIVVNSQFPGVMQPANLIATTPAVLGDSNTSVAVSTHFVSASGFNTTNIASTPNAFGGINSISAPKAVLKTVYSPGTANSTILVNSAPRASTSVASNLKPLNTIVLQAPPVPQIVRTPVAKPSEVAITSFVNATLPQAQGADKQAAGNGKLKFFLLKVEGKNILIPMDVSTQQEPKAYIMSAPNLSTNNVVTTISANKTASVLKTDNKMTVIVPSSATLPATYASPGTIRASVVSTSQVPTAVQVVMPGMSNLRPMLPMQPHIIRPMVVPNTTVSQSNVHTIPVMKQQPAIGTIPGIMQTINAPLLKHQLLNNGTTSVSGMNSNTVGSNQSKSNTVPHKHVNKSQIKTVTTHDANGKPLTLAEVLEMKRKSIKEAKLKGSSGLQESKQLSLPKQPNRDEADSATQKSKRKSLHAPKTLIEDEHDTFNERTVRVLNPMDLQQRVNNKGCALKVVHNASSYESQSNAAGGKSPVSHEASDEGSSSPKAFTEGISAREERLRKLKELLKEKQRAVEDLKMSKPTL</sequence>
<protein>
    <submittedName>
        <fullName evidence="2">Uncharacterized protein</fullName>
    </submittedName>
</protein>
<accession>A0ABY7E730</accession>
<proteinExistence type="predicted"/>
<name>A0ABY7E730_MYAAR</name>